<keyword evidence="3" id="KW-1185">Reference proteome</keyword>
<dbReference type="InterPro" id="IPR013103">
    <property type="entry name" value="RVT_2"/>
</dbReference>
<reference evidence="2" key="1">
    <citation type="journal article" date="2022" name="Int. J. Mol. Sci.">
        <title>Draft Genome of Tanacetum Coccineum: Genomic Comparison of Closely Related Tanacetum-Family Plants.</title>
        <authorList>
            <person name="Yamashiro T."/>
            <person name="Shiraishi A."/>
            <person name="Nakayama K."/>
            <person name="Satake H."/>
        </authorList>
    </citation>
    <scope>NUCLEOTIDE SEQUENCE</scope>
</reference>
<protein>
    <submittedName>
        <fullName evidence="2">Retrovirus-related pol polyprotein from transposon TNT 1-94</fullName>
    </submittedName>
</protein>
<name>A0ABQ4WIH4_9ASTR</name>
<accession>A0ABQ4WIH4</accession>
<proteinExistence type="predicted"/>
<reference evidence="2" key="2">
    <citation type="submission" date="2022-01" db="EMBL/GenBank/DDBJ databases">
        <authorList>
            <person name="Yamashiro T."/>
            <person name="Shiraishi A."/>
            <person name="Satake H."/>
            <person name="Nakayama K."/>
        </authorList>
    </citation>
    <scope>NUCLEOTIDE SEQUENCE</scope>
</reference>
<evidence type="ECO:0000313" key="2">
    <source>
        <dbReference type="EMBL" id="GJS52659.1"/>
    </source>
</evidence>
<gene>
    <name evidence="2" type="ORF">Tco_0626021</name>
</gene>
<organism evidence="2 3">
    <name type="scientific">Tanacetum coccineum</name>
    <dbReference type="NCBI Taxonomy" id="301880"/>
    <lineage>
        <taxon>Eukaryota</taxon>
        <taxon>Viridiplantae</taxon>
        <taxon>Streptophyta</taxon>
        <taxon>Embryophyta</taxon>
        <taxon>Tracheophyta</taxon>
        <taxon>Spermatophyta</taxon>
        <taxon>Magnoliopsida</taxon>
        <taxon>eudicotyledons</taxon>
        <taxon>Gunneridae</taxon>
        <taxon>Pentapetalae</taxon>
        <taxon>asterids</taxon>
        <taxon>campanulids</taxon>
        <taxon>Asterales</taxon>
        <taxon>Asteraceae</taxon>
        <taxon>Asteroideae</taxon>
        <taxon>Anthemideae</taxon>
        <taxon>Anthemidinae</taxon>
        <taxon>Tanacetum</taxon>
    </lineage>
</organism>
<evidence type="ECO:0000313" key="3">
    <source>
        <dbReference type="Proteomes" id="UP001151760"/>
    </source>
</evidence>
<feature type="domain" description="Reverse transcriptase Ty1/copia-type" evidence="1">
    <location>
        <begin position="1"/>
        <end position="52"/>
    </location>
</feature>
<dbReference type="Proteomes" id="UP001151760">
    <property type="component" value="Unassembled WGS sequence"/>
</dbReference>
<dbReference type="Pfam" id="PF07727">
    <property type="entry name" value="RVT_2"/>
    <property type="match status" value="1"/>
</dbReference>
<evidence type="ECO:0000259" key="1">
    <source>
        <dbReference type="Pfam" id="PF07727"/>
    </source>
</evidence>
<comment type="caution">
    <text evidence="2">The sequence shown here is derived from an EMBL/GenBank/DDBJ whole genome shotgun (WGS) entry which is preliminary data.</text>
</comment>
<sequence>MDVKTAFLNGILREKVYVSQPNKFVDQDNLNHVYKLNKALYGLKQAPRAWYDYSLEKKAKTPYCNPVDTPMVEKSKLDVDLQGKDVDPTCYHGMIGSLKYLTASRPDLVFAVCMRVQYQAKPYMQLSESFDT</sequence>
<dbReference type="EMBL" id="BQNB010008671">
    <property type="protein sequence ID" value="GJS52659.1"/>
    <property type="molecule type" value="Genomic_DNA"/>
</dbReference>